<dbReference type="AlphaFoldDB" id="A0A1B6LYS8"/>
<feature type="domain" description="Calponin-homology (CH)" evidence="5">
    <location>
        <begin position="4"/>
        <end position="110"/>
    </location>
</feature>
<keyword evidence="3" id="KW-0967">Endosome</keyword>
<name>A0A1B6LYS8_9HEMI</name>
<keyword evidence="4" id="KW-0175">Coiled coil</keyword>
<proteinExistence type="predicted"/>
<dbReference type="Pfam" id="PF00307">
    <property type="entry name" value="CH"/>
    <property type="match status" value="1"/>
</dbReference>
<gene>
    <name evidence="6" type="ORF">g.39448</name>
</gene>
<reference evidence="6" key="1">
    <citation type="submission" date="2015-11" db="EMBL/GenBank/DDBJ databases">
        <title>De novo transcriptome assembly of four potential Pierce s Disease insect vectors from Arizona vineyards.</title>
        <authorList>
            <person name="Tassone E.E."/>
        </authorList>
    </citation>
    <scope>NUCLEOTIDE SEQUENCE</scope>
</reference>
<dbReference type="PANTHER" id="PTHR23167">
    <property type="entry name" value="CALPONIN HOMOLOGY DOMAIN-CONTAINING PROTEIN DDB_G0272472-RELATED"/>
    <property type="match status" value="1"/>
</dbReference>
<sequence length="156" mass="17647">MGEKRGMKALELWCKRVTDGYPGVKVENMTTSWRDGLAFCALIHHFRPDLIDFTSLKKNNVYGNNELAFRTAERHLGIPALLDAEDMVEYEVPDRLSILTYLSQFYQTFASHPSSPIKRSPDSTDCSLVLSPSVSTPPPKEDSLDLMGQYKPEIFC</sequence>
<dbReference type="InterPro" id="IPR036872">
    <property type="entry name" value="CH_dom_sf"/>
</dbReference>
<dbReference type="InterPro" id="IPR050540">
    <property type="entry name" value="F-actin_Monoox_Mical"/>
</dbReference>
<organism evidence="6">
    <name type="scientific">Graphocephala atropunctata</name>
    <dbReference type="NCBI Taxonomy" id="36148"/>
    <lineage>
        <taxon>Eukaryota</taxon>
        <taxon>Metazoa</taxon>
        <taxon>Ecdysozoa</taxon>
        <taxon>Arthropoda</taxon>
        <taxon>Hexapoda</taxon>
        <taxon>Insecta</taxon>
        <taxon>Pterygota</taxon>
        <taxon>Neoptera</taxon>
        <taxon>Paraneoptera</taxon>
        <taxon>Hemiptera</taxon>
        <taxon>Auchenorrhyncha</taxon>
        <taxon>Membracoidea</taxon>
        <taxon>Cicadellidae</taxon>
        <taxon>Cicadellinae</taxon>
        <taxon>Cicadellini</taxon>
        <taxon>Graphocephala</taxon>
    </lineage>
</organism>
<dbReference type="InterPro" id="IPR001715">
    <property type="entry name" value="CH_dom"/>
</dbReference>
<accession>A0A1B6LYS8</accession>
<dbReference type="GO" id="GO:0005768">
    <property type="term" value="C:endosome"/>
    <property type="evidence" value="ECO:0007669"/>
    <property type="project" value="UniProtKB-SubCell"/>
</dbReference>
<dbReference type="PANTHER" id="PTHR23167:SF84">
    <property type="entry name" value="ALPHA ACTININ 3-RELATED"/>
    <property type="match status" value="1"/>
</dbReference>
<evidence type="ECO:0000256" key="2">
    <source>
        <dbReference type="ARBA" id="ARBA00022553"/>
    </source>
</evidence>
<dbReference type="FunFam" id="1.10.418.10:FF:000023">
    <property type="entry name" value="EH domain-binding protein 1 isoform X1"/>
    <property type="match status" value="1"/>
</dbReference>
<evidence type="ECO:0000256" key="1">
    <source>
        <dbReference type="ARBA" id="ARBA00004177"/>
    </source>
</evidence>
<evidence type="ECO:0000259" key="5">
    <source>
        <dbReference type="PROSITE" id="PS50021"/>
    </source>
</evidence>
<dbReference type="PROSITE" id="PS50021">
    <property type="entry name" value="CH"/>
    <property type="match status" value="1"/>
</dbReference>
<evidence type="ECO:0000256" key="4">
    <source>
        <dbReference type="ARBA" id="ARBA00023054"/>
    </source>
</evidence>
<keyword evidence="2" id="KW-0597">Phosphoprotein</keyword>
<dbReference type="SUPFAM" id="SSF47576">
    <property type="entry name" value="Calponin-homology domain, CH-domain"/>
    <property type="match status" value="1"/>
</dbReference>
<dbReference type="CDD" id="cd21253">
    <property type="entry name" value="CH_MICALL2"/>
    <property type="match status" value="1"/>
</dbReference>
<evidence type="ECO:0000256" key="3">
    <source>
        <dbReference type="ARBA" id="ARBA00022753"/>
    </source>
</evidence>
<dbReference type="EMBL" id="GEBQ01011148">
    <property type="protein sequence ID" value="JAT28829.1"/>
    <property type="molecule type" value="Transcribed_RNA"/>
</dbReference>
<dbReference type="SMART" id="SM00033">
    <property type="entry name" value="CH"/>
    <property type="match status" value="1"/>
</dbReference>
<comment type="subcellular location">
    <subcellularLocation>
        <location evidence="1">Endosome</location>
    </subcellularLocation>
</comment>
<protein>
    <recommendedName>
        <fullName evidence="5">Calponin-homology (CH) domain-containing protein</fullName>
    </recommendedName>
</protein>
<dbReference type="Gene3D" id="1.10.418.10">
    <property type="entry name" value="Calponin-like domain"/>
    <property type="match status" value="1"/>
</dbReference>
<evidence type="ECO:0000313" key="6">
    <source>
        <dbReference type="EMBL" id="JAT28829.1"/>
    </source>
</evidence>